<dbReference type="InterPro" id="IPR036278">
    <property type="entry name" value="Sialidase_sf"/>
</dbReference>
<dbReference type="GO" id="GO:0006689">
    <property type="term" value="P:ganglioside catabolic process"/>
    <property type="evidence" value="ECO:0007669"/>
    <property type="project" value="TreeGrafter"/>
</dbReference>
<dbReference type="GO" id="GO:0009313">
    <property type="term" value="P:oligosaccharide catabolic process"/>
    <property type="evidence" value="ECO:0007669"/>
    <property type="project" value="TreeGrafter"/>
</dbReference>
<feature type="domain" description="Sialidase" evidence="4">
    <location>
        <begin position="36"/>
        <end position="326"/>
    </location>
</feature>
<organism evidence="5 6">
    <name type="scientific">Streptomyces griseoviridis</name>
    <dbReference type="NCBI Taxonomy" id="45398"/>
    <lineage>
        <taxon>Bacteria</taxon>
        <taxon>Bacillati</taxon>
        <taxon>Actinomycetota</taxon>
        <taxon>Actinomycetes</taxon>
        <taxon>Kitasatosporales</taxon>
        <taxon>Streptomycetaceae</taxon>
        <taxon>Streptomyces</taxon>
    </lineage>
</organism>
<evidence type="ECO:0000313" key="6">
    <source>
        <dbReference type="Proteomes" id="UP000653493"/>
    </source>
</evidence>
<dbReference type="EMBL" id="BMSL01000001">
    <property type="protein sequence ID" value="GGS21059.1"/>
    <property type="molecule type" value="Genomic_DNA"/>
</dbReference>
<dbReference type="EC" id="3.2.1.18" evidence="3"/>
<evidence type="ECO:0000256" key="3">
    <source>
        <dbReference type="ARBA" id="ARBA00012733"/>
    </source>
</evidence>
<dbReference type="Gene3D" id="2.120.10.10">
    <property type="match status" value="1"/>
</dbReference>
<dbReference type="PANTHER" id="PTHR10628:SF30">
    <property type="entry name" value="EXO-ALPHA-SIALIDASE"/>
    <property type="match status" value="1"/>
</dbReference>
<dbReference type="GO" id="GO:0016020">
    <property type="term" value="C:membrane"/>
    <property type="evidence" value="ECO:0007669"/>
    <property type="project" value="TreeGrafter"/>
</dbReference>
<accession>A0A918G6H1</accession>
<keyword evidence="6" id="KW-1185">Reference proteome</keyword>
<sequence>MTAAGPGTPPAGIPFRAGEDGYASFRIPAAVRTDTGTLLAFCEARVAGPADHGTIRVAVRRSTDGGRTWGPLVVAAENGDGLAGNPAPVVLGTGRVLLVHVRNAAHATEAAVRRGEVSAEDGRRVWVTHSDDDGRTWSPPTEITARVKRPDWRWYATGPGHALRLRDGRVVVPANHSLPDGPDGGHCLIGDDDGTTWSLGYVDDGDGTAARVAANESTAAELPDGRLYLNARTMPPSPGPRADAYSADGGRTLTAPFRRQPGLTGPVCQGSVLALPDHGALLYSGPADPGARARMTLRVSTDGGRNWRPAHTLDQRPAAYSDLVRVDARSIGLLYETGEASPYETITFRRLSVMWRT</sequence>
<gene>
    <name evidence="5" type="ORF">GCM10010238_06660</name>
</gene>
<name>A0A918G6H1_STRGD</name>
<comment type="similarity">
    <text evidence="2">Belongs to the glycosyl hydrolase 33 family.</text>
</comment>
<dbReference type="GO" id="GO:0004308">
    <property type="term" value="F:exo-alpha-sialidase activity"/>
    <property type="evidence" value="ECO:0007669"/>
    <property type="project" value="UniProtKB-EC"/>
</dbReference>
<comment type="catalytic activity">
    <reaction evidence="1">
        <text>Hydrolysis of alpha-(2-&gt;3)-, alpha-(2-&gt;6)-, alpha-(2-&gt;8)- glycosidic linkages of terminal sialic acid residues in oligosaccharides, glycoproteins, glycolipids, colominic acid and synthetic substrates.</text>
        <dbReference type="EC" id="3.2.1.18"/>
    </reaction>
</comment>
<evidence type="ECO:0000256" key="2">
    <source>
        <dbReference type="ARBA" id="ARBA00009348"/>
    </source>
</evidence>
<evidence type="ECO:0000313" key="5">
    <source>
        <dbReference type="EMBL" id="GGS21059.1"/>
    </source>
</evidence>
<dbReference type="CDD" id="cd15482">
    <property type="entry name" value="Sialidase_non-viral"/>
    <property type="match status" value="1"/>
</dbReference>
<dbReference type="InterPro" id="IPR011040">
    <property type="entry name" value="Sialidase"/>
</dbReference>
<proteinExistence type="inferred from homology"/>
<comment type="caution">
    <text evidence="5">The sequence shown here is derived from an EMBL/GenBank/DDBJ whole genome shotgun (WGS) entry which is preliminary data.</text>
</comment>
<evidence type="ECO:0000259" key="4">
    <source>
        <dbReference type="Pfam" id="PF13088"/>
    </source>
</evidence>
<dbReference type="GO" id="GO:0005737">
    <property type="term" value="C:cytoplasm"/>
    <property type="evidence" value="ECO:0007669"/>
    <property type="project" value="TreeGrafter"/>
</dbReference>
<dbReference type="InterPro" id="IPR026856">
    <property type="entry name" value="Sialidase_fam"/>
</dbReference>
<dbReference type="AlphaFoldDB" id="A0A918G6H1"/>
<evidence type="ECO:0000256" key="1">
    <source>
        <dbReference type="ARBA" id="ARBA00000427"/>
    </source>
</evidence>
<dbReference type="Proteomes" id="UP000653493">
    <property type="component" value="Unassembled WGS sequence"/>
</dbReference>
<reference evidence="5" key="2">
    <citation type="submission" date="2020-09" db="EMBL/GenBank/DDBJ databases">
        <authorList>
            <person name="Sun Q."/>
            <person name="Ohkuma M."/>
        </authorList>
    </citation>
    <scope>NUCLEOTIDE SEQUENCE</scope>
    <source>
        <strain evidence="5">JCM 4234</strain>
    </source>
</reference>
<reference evidence="5" key="1">
    <citation type="journal article" date="2014" name="Int. J. Syst. Evol. Microbiol.">
        <title>Complete genome sequence of Corynebacterium casei LMG S-19264T (=DSM 44701T), isolated from a smear-ripened cheese.</title>
        <authorList>
            <consortium name="US DOE Joint Genome Institute (JGI-PGF)"/>
            <person name="Walter F."/>
            <person name="Albersmeier A."/>
            <person name="Kalinowski J."/>
            <person name="Ruckert C."/>
        </authorList>
    </citation>
    <scope>NUCLEOTIDE SEQUENCE</scope>
    <source>
        <strain evidence="5">JCM 4234</strain>
    </source>
</reference>
<dbReference type="Pfam" id="PF13088">
    <property type="entry name" value="BNR_2"/>
    <property type="match status" value="1"/>
</dbReference>
<dbReference type="SUPFAM" id="SSF50939">
    <property type="entry name" value="Sialidases"/>
    <property type="match status" value="1"/>
</dbReference>
<protein>
    <recommendedName>
        <fullName evidence="3">exo-alpha-sialidase</fullName>
        <ecNumber evidence="3">3.2.1.18</ecNumber>
    </recommendedName>
</protein>
<dbReference type="PANTHER" id="PTHR10628">
    <property type="entry name" value="SIALIDASE"/>
    <property type="match status" value="1"/>
</dbReference>